<protein>
    <submittedName>
        <fullName evidence="2">Uncharacterized protein</fullName>
    </submittedName>
</protein>
<proteinExistence type="predicted"/>
<dbReference type="EMBL" id="CP022426">
    <property type="protein sequence ID" value="ATP09014.1"/>
    <property type="molecule type" value="Genomic_DNA"/>
</dbReference>
<feature type="region of interest" description="Disordered" evidence="1">
    <location>
        <begin position="1"/>
        <end position="20"/>
    </location>
</feature>
<name>A0A2D1QFM3_AERSA</name>
<accession>A0A2D1QFM3</accession>
<evidence type="ECO:0000313" key="2">
    <source>
        <dbReference type="EMBL" id="ATP09014.1"/>
    </source>
</evidence>
<evidence type="ECO:0000313" key="3">
    <source>
        <dbReference type="Proteomes" id="UP000222916"/>
    </source>
</evidence>
<gene>
    <name evidence="2" type="ORF">Asalp_18110</name>
</gene>
<organism evidence="2 3">
    <name type="scientific">Aeromonas salmonicida subsp. pectinolytica 34mel</name>
    <dbReference type="NCBI Taxonomy" id="1324960"/>
    <lineage>
        <taxon>Bacteria</taxon>
        <taxon>Pseudomonadati</taxon>
        <taxon>Pseudomonadota</taxon>
        <taxon>Gammaproteobacteria</taxon>
        <taxon>Aeromonadales</taxon>
        <taxon>Aeromonadaceae</taxon>
        <taxon>Aeromonas</taxon>
    </lineage>
</organism>
<dbReference type="Proteomes" id="UP000222916">
    <property type="component" value="Chromosome"/>
</dbReference>
<evidence type="ECO:0000256" key="1">
    <source>
        <dbReference type="SAM" id="MobiDB-lite"/>
    </source>
</evidence>
<reference evidence="3" key="1">
    <citation type="journal article" date="2018" name="BMC Genomics">
        <title>The complete and fully assembled genome sequence of Aeromonas salmonicida subsp. pectinolytica and its comparative analysis with other Aeromonas species: investigation of the mobilome in environmental and pathogenic strains.</title>
        <authorList>
            <person name="Pfeiffer F."/>
            <person name="Zamora-Lagos M.A."/>
            <person name="Blettinger M."/>
            <person name="Yeroslaviz A."/>
            <person name="Dahl A."/>
            <person name="Gruber S."/>
            <person name="Habermann B.H."/>
        </authorList>
    </citation>
    <scope>NUCLEOTIDE SEQUENCE [LARGE SCALE GENOMIC DNA]</scope>
    <source>
        <strain evidence="3">34mel</strain>
    </source>
</reference>
<sequence length="45" mass="5009">MRGEWEGPTPPGFPFAGGRRRWHPAVTRGRDLTGRQIYVANGRSG</sequence>
<dbReference type="AlphaFoldDB" id="A0A2D1QFM3"/>